<gene>
    <name evidence="1" type="ORF">AAT19DRAFT_14483</name>
</gene>
<dbReference type="Proteomes" id="UP000239560">
    <property type="component" value="Unassembled WGS sequence"/>
</dbReference>
<dbReference type="AlphaFoldDB" id="A0A2T0A7Z2"/>
<organism evidence="1 2">
    <name type="scientific">Rhodotorula toruloides</name>
    <name type="common">Yeast</name>
    <name type="synonym">Rhodosporidium toruloides</name>
    <dbReference type="NCBI Taxonomy" id="5286"/>
    <lineage>
        <taxon>Eukaryota</taxon>
        <taxon>Fungi</taxon>
        <taxon>Dikarya</taxon>
        <taxon>Basidiomycota</taxon>
        <taxon>Pucciniomycotina</taxon>
        <taxon>Microbotryomycetes</taxon>
        <taxon>Sporidiobolales</taxon>
        <taxon>Sporidiobolaceae</taxon>
        <taxon>Rhodotorula</taxon>
    </lineage>
</organism>
<sequence>MLPLSPAPSRSQRCALAMSGLHDEPPTRTVQRVNAHMMAELFATLPTHDSNGRPLHGRWANLGWAEGLDETLLQALAFARNRSRALVALSQSLVYLDYTLWTGRSAHIRVPSLEHWTRCIENNTVIAFGITGDELAAGSLHGMMNYLYGTLSMASRRQFEQRQQRRADIFRGGNTIELAPLTSPLAYNQESHNEGFHNGNHTLEPLLDLQGNYITSEQRNDPHRVFDPHHPDADDAGFRERSLLKPEIGRRAAAIYGVNRQRWAQLRAF</sequence>
<dbReference type="OrthoDB" id="10338641at2759"/>
<proteinExistence type="predicted"/>
<name>A0A2T0A7Z2_RHOTO</name>
<comment type="caution">
    <text evidence="1">The sequence shown here is derived from an EMBL/GenBank/DDBJ whole genome shotgun (WGS) entry which is preliminary data.</text>
</comment>
<dbReference type="EMBL" id="LCTV02000006">
    <property type="protein sequence ID" value="PRQ74130.1"/>
    <property type="molecule type" value="Genomic_DNA"/>
</dbReference>
<accession>A0A2T0A7Z2</accession>
<evidence type="ECO:0000313" key="2">
    <source>
        <dbReference type="Proteomes" id="UP000239560"/>
    </source>
</evidence>
<evidence type="ECO:0000313" key="1">
    <source>
        <dbReference type="EMBL" id="PRQ74130.1"/>
    </source>
</evidence>
<protein>
    <submittedName>
        <fullName evidence="1">Uncharacterized protein</fullName>
    </submittedName>
</protein>
<reference evidence="1 2" key="1">
    <citation type="journal article" date="2018" name="Elife">
        <title>Functional genomics of lipid metabolism in the oleaginous yeast Rhodosporidium toruloides.</title>
        <authorList>
            <person name="Coradetti S.T."/>
            <person name="Pinel D."/>
            <person name="Geiselman G."/>
            <person name="Ito M."/>
            <person name="Mondo S."/>
            <person name="Reilly M.C."/>
            <person name="Cheng Y.F."/>
            <person name="Bauer S."/>
            <person name="Grigoriev I."/>
            <person name="Gladden J.M."/>
            <person name="Simmons B.A."/>
            <person name="Brem R."/>
            <person name="Arkin A.P."/>
            <person name="Skerker J.M."/>
        </authorList>
    </citation>
    <scope>NUCLEOTIDE SEQUENCE [LARGE SCALE GENOMIC DNA]</scope>
    <source>
        <strain evidence="1 2">NBRC 0880</strain>
    </source>
</reference>